<feature type="region of interest" description="Disordered" evidence="1">
    <location>
        <begin position="85"/>
        <end position="106"/>
    </location>
</feature>
<dbReference type="EMBL" id="JBICRM010000017">
    <property type="protein sequence ID" value="MFG1706720.1"/>
    <property type="molecule type" value="Genomic_DNA"/>
</dbReference>
<evidence type="ECO:0000313" key="3">
    <source>
        <dbReference type="EMBL" id="MFG1706720.1"/>
    </source>
</evidence>
<feature type="compositionally biased region" description="Pro residues" evidence="1">
    <location>
        <begin position="95"/>
        <end position="106"/>
    </location>
</feature>
<dbReference type="SUPFAM" id="SSF53474">
    <property type="entry name" value="alpha/beta-Hydrolases"/>
    <property type="match status" value="1"/>
</dbReference>
<evidence type="ECO:0000259" key="2">
    <source>
        <dbReference type="Pfam" id="PF07859"/>
    </source>
</evidence>
<reference evidence="3 4" key="1">
    <citation type="submission" date="2024-10" db="EMBL/GenBank/DDBJ databases">
        <authorList>
            <person name="Topkara A.R."/>
            <person name="Saygin H."/>
        </authorList>
    </citation>
    <scope>NUCLEOTIDE SEQUENCE [LARGE SCALE GENOMIC DNA]</scope>
    <source>
        <strain evidence="3 4">M3C6</strain>
    </source>
</reference>
<dbReference type="RefSeq" id="WP_393170120.1">
    <property type="nucleotide sequence ID" value="NZ_JBICRM010000017.1"/>
</dbReference>
<keyword evidence="3" id="KW-0378">Hydrolase</keyword>
<evidence type="ECO:0000256" key="1">
    <source>
        <dbReference type="SAM" id="MobiDB-lite"/>
    </source>
</evidence>
<dbReference type="InterPro" id="IPR029058">
    <property type="entry name" value="AB_hydrolase_fold"/>
</dbReference>
<dbReference type="GO" id="GO:0016787">
    <property type="term" value="F:hydrolase activity"/>
    <property type="evidence" value="ECO:0007669"/>
    <property type="project" value="UniProtKB-KW"/>
</dbReference>
<protein>
    <submittedName>
        <fullName evidence="3">Alpha/beta hydrolase fold domain-containing protein</fullName>
    </submittedName>
</protein>
<dbReference type="Gene3D" id="3.40.50.1820">
    <property type="entry name" value="alpha/beta hydrolase"/>
    <property type="match status" value="1"/>
</dbReference>
<organism evidence="3 4">
    <name type="scientific">Nonomuraea marmarensis</name>
    <dbReference type="NCBI Taxonomy" id="3351344"/>
    <lineage>
        <taxon>Bacteria</taxon>
        <taxon>Bacillati</taxon>
        <taxon>Actinomycetota</taxon>
        <taxon>Actinomycetes</taxon>
        <taxon>Streptosporangiales</taxon>
        <taxon>Streptosporangiaceae</taxon>
        <taxon>Nonomuraea</taxon>
    </lineage>
</organism>
<sequence length="106" mass="11011">MAAVEWATEHIRERVPGARVAIMGDSAGGGLAAATALACRDRAIGPLAAQILVYPMLDDRTAHAARDVEPFAQFVGADLCDAQSTAELAARPPNSQSPPADPSTSW</sequence>
<dbReference type="Proteomes" id="UP001603978">
    <property type="component" value="Unassembled WGS sequence"/>
</dbReference>
<accession>A0ABW7AH74</accession>
<proteinExistence type="predicted"/>
<keyword evidence="4" id="KW-1185">Reference proteome</keyword>
<evidence type="ECO:0000313" key="4">
    <source>
        <dbReference type="Proteomes" id="UP001603978"/>
    </source>
</evidence>
<feature type="domain" description="Alpha/beta hydrolase fold-3" evidence="2">
    <location>
        <begin position="2"/>
        <end position="81"/>
    </location>
</feature>
<comment type="caution">
    <text evidence="3">The sequence shown here is derived from an EMBL/GenBank/DDBJ whole genome shotgun (WGS) entry which is preliminary data.</text>
</comment>
<gene>
    <name evidence="3" type="ORF">ACFLIM_26375</name>
</gene>
<dbReference type="InterPro" id="IPR013094">
    <property type="entry name" value="AB_hydrolase_3"/>
</dbReference>
<name>A0ABW7AH74_9ACTN</name>
<dbReference type="Pfam" id="PF07859">
    <property type="entry name" value="Abhydrolase_3"/>
    <property type="match status" value="1"/>
</dbReference>